<dbReference type="AlphaFoldDB" id="A0A5B8XTI4"/>
<dbReference type="Pfam" id="PF00005">
    <property type="entry name" value="ABC_tran"/>
    <property type="match status" value="1"/>
</dbReference>
<reference evidence="4 5" key="1">
    <citation type="submission" date="2019-08" db="EMBL/GenBank/DDBJ databases">
        <authorList>
            <person name="Liang Q."/>
        </authorList>
    </citation>
    <scope>NUCLEOTIDE SEQUENCE [LARGE SCALE GENOMIC DNA]</scope>
    <source>
        <strain evidence="4 5">V1718</strain>
    </source>
</reference>
<keyword evidence="2 4" id="KW-0067">ATP-binding</keyword>
<keyword evidence="1" id="KW-0547">Nucleotide-binding</keyword>
<sequence>MSLSLRQLHVQRGETHALKNLSLDIPSGARVLILGPNGAGKTTLLRAIAGLVTPKTGKIDVRGKIGWCSQHECLWPDLTPAEHLELFAELLGTSPLTRERLKSVDLETKSNAQVHTLSGGMRRRLSLALALLNNPEILLLDEPDAGLDADGQVKLANLLFAAAKDRTHTSFSCSTLRRVRASGFFAQASQNRFRKPWLWHLL</sequence>
<dbReference type="RefSeq" id="WP_146958344.1">
    <property type="nucleotide sequence ID" value="NZ_CP042467.1"/>
</dbReference>
<evidence type="ECO:0000256" key="1">
    <source>
        <dbReference type="ARBA" id="ARBA00022741"/>
    </source>
</evidence>
<dbReference type="Proteomes" id="UP000321595">
    <property type="component" value="Chromosome"/>
</dbReference>
<dbReference type="EMBL" id="CP042467">
    <property type="protein sequence ID" value="QED26689.1"/>
    <property type="molecule type" value="Genomic_DNA"/>
</dbReference>
<protein>
    <submittedName>
        <fullName evidence="4">ABC transporter ATP-binding protein</fullName>
    </submittedName>
</protein>
<dbReference type="KEGG" id="bbae:FRD01_05395"/>
<dbReference type="GO" id="GO:0016020">
    <property type="term" value="C:membrane"/>
    <property type="evidence" value="ECO:0007669"/>
    <property type="project" value="InterPro"/>
</dbReference>
<keyword evidence="5" id="KW-1185">Reference proteome</keyword>
<dbReference type="GO" id="GO:0005524">
    <property type="term" value="F:ATP binding"/>
    <property type="evidence" value="ECO:0007669"/>
    <property type="project" value="UniProtKB-KW"/>
</dbReference>
<dbReference type="OrthoDB" id="9809450at2"/>
<evidence type="ECO:0000259" key="3">
    <source>
        <dbReference type="PROSITE" id="PS50893"/>
    </source>
</evidence>
<dbReference type="InterPro" id="IPR026082">
    <property type="entry name" value="ABCA"/>
</dbReference>
<feature type="domain" description="ABC transporter" evidence="3">
    <location>
        <begin position="3"/>
        <end position="201"/>
    </location>
</feature>
<gene>
    <name evidence="4" type="ORF">FRD01_05395</name>
</gene>
<dbReference type="PROSITE" id="PS00211">
    <property type="entry name" value="ABC_TRANSPORTER_1"/>
    <property type="match status" value="1"/>
</dbReference>
<dbReference type="GO" id="GO:0005319">
    <property type="term" value="F:lipid transporter activity"/>
    <property type="evidence" value="ECO:0007669"/>
    <property type="project" value="TreeGrafter"/>
</dbReference>
<organism evidence="4 5">
    <name type="scientific">Microvenator marinus</name>
    <dbReference type="NCBI Taxonomy" id="2600177"/>
    <lineage>
        <taxon>Bacteria</taxon>
        <taxon>Deltaproteobacteria</taxon>
        <taxon>Bradymonadales</taxon>
        <taxon>Microvenatoraceae</taxon>
        <taxon>Microvenator</taxon>
    </lineage>
</organism>
<dbReference type="InterPro" id="IPR003439">
    <property type="entry name" value="ABC_transporter-like_ATP-bd"/>
</dbReference>
<accession>A0A5B8XTI4</accession>
<dbReference type="GO" id="GO:0140359">
    <property type="term" value="F:ABC-type transporter activity"/>
    <property type="evidence" value="ECO:0007669"/>
    <property type="project" value="InterPro"/>
</dbReference>
<dbReference type="PANTHER" id="PTHR19229">
    <property type="entry name" value="ATP-BINDING CASSETTE TRANSPORTER SUBFAMILY A ABCA"/>
    <property type="match status" value="1"/>
</dbReference>
<evidence type="ECO:0000313" key="5">
    <source>
        <dbReference type="Proteomes" id="UP000321595"/>
    </source>
</evidence>
<dbReference type="Gene3D" id="3.40.50.300">
    <property type="entry name" value="P-loop containing nucleotide triphosphate hydrolases"/>
    <property type="match status" value="1"/>
</dbReference>
<dbReference type="SUPFAM" id="SSF52540">
    <property type="entry name" value="P-loop containing nucleoside triphosphate hydrolases"/>
    <property type="match status" value="1"/>
</dbReference>
<dbReference type="GO" id="GO:0016887">
    <property type="term" value="F:ATP hydrolysis activity"/>
    <property type="evidence" value="ECO:0007669"/>
    <property type="project" value="InterPro"/>
</dbReference>
<evidence type="ECO:0000313" key="4">
    <source>
        <dbReference type="EMBL" id="QED26689.1"/>
    </source>
</evidence>
<dbReference type="InterPro" id="IPR017871">
    <property type="entry name" value="ABC_transporter-like_CS"/>
</dbReference>
<name>A0A5B8XTI4_9DELT</name>
<dbReference type="InterPro" id="IPR027417">
    <property type="entry name" value="P-loop_NTPase"/>
</dbReference>
<dbReference type="InterPro" id="IPR003593">
    <property type="entry name" value="AAA+_ATPase"/>
</dbReference>
<proteinExistence type="predicted"/>
<dbReference type="SMART" id="SM00382">
    <property type="entry name" value="AAA"/>
    <property type="match status" value="1"/>
</dbReference>
<evidence type="ECO:0000256" key="2">
    <source>
        <dbReference type="ARBA" id="ARBA00022840"/>
    </source>
</evidence>
<dbReference type="PROSITE" id="PS50893">
    <property type="entry name" value="ABC_TRANSPORTER_2"/>
    <property type="match status" value="1"/>
</dbReference>